<dbReference type="PROSITE" id="PS51257">
    <property type="entry name" value="PROKAR_LIPOPROTEIN"/>
    <property type="match status" value="1"/>
</dbReference>
<keyword evidence="3" id="KW-1185">Reference proteome</keyword>
<comment type="caution">
    <text evidence="2">The sequence shown here is derived from an EMBL/GenBank/DDBJ whole genome shotgun (WGS) entry which is preliminary data.</text>
</comment>
<evidence type="ECO:0000256" key="1">
    <source>
        <dbReference type="SAM" id="Phobius"/>
    </source>
</evidence>
<evidence type="ECO:0008006" key="4">
    <source>
        <dbReference type="Google" id="ProtNLM"/>
    </source>
</evidence>
<dbReference type="InterPro" id="IPR036249">
    <property type="entry name" value="Thioredoxin-like_sf"/>
</dbReference>
<feature type="transmembrane region" description="Helical" evidence="1">
    <location>
        <begin position="120"/>
        <end position="138"/>
    </location>
</feature>
<dbReference type="Gene3D" id="3.40.30.10">
    <property type="entry name" value="Glutaredoxin"/>
    <property type="match status" value="1"/>
</dbReference>
<reference evidence="3" key="1">
    <citation type="submission" date="2023-07" db="EMBL/GenBank/DDBJ databases">
        <title>Functional and genomic diversity of the sorghum phyllosphere microbiome.</title>
        <authorList>
            <person name="Shade A."/>
        </authorList>
    </citation>
    <scope>NUCLEOTIDE SEQUENCE [LARGE SCALE GENOMIC DNA]</scope>
    <source>
        <strain evidence="3">SORGH_AS_0422</strain>
    </source>
</reference>
<feature type="transmembrane region" description="Helical" evidence="1">
    <location>
        <begin position="36"/>
        <end position="56"/>
    </location>
</feature>
<sequence>MILKKLLLIFLILFVACVIAGVNQYQAASGVLTSRIIIFQVTFLLYFVTASLLLTFSSKKLNEPVVLLLVFLPVVALTIKALYVNRQTLYPYNFPLQTLVVISAEIIAYLSLDFKLIKKVGVYIASTVFLYIIFLIAFKQSAAGIEDKHIESISINDPKNELLKALSKKLIDTNGRKLVLSGNKFYVFNFSTYTSAPCQIKLLYLEKFAHKIPANLNLVYVANSGMETFDEFKSKLKHDKADKIIYAYLYDEDLLKKLDINKYPSEIMLSPGFKLLREQQSFYEFDANTYEQQTLELLKK</sequence>
<dbReference type="SUPFAM" id="SSF52833">
    <property type="entry name" value="Thioredoxin-like"/>
    <property type="match status" value="1"/>
</dbReference>
<keyword evidence="1" id="KW-0472">Membrane</keyword>
<dbReference type="EMBL" id="JAVLVU010000001">
    <property type="protein sequence ID" value="MDT3403040.1"/>
    <property type="molecule type" value="Genomic_DNA"/>
</dbReference>
<feature type="transmembrane region" description="Helical" evidence="1">
    <location>
        <begin position="65"/>
        <end position="83"/>
    </location>
</feature>
<evidence type="ECO:0000313" key="2">
    <source>
        <dbReference type="EMBL" id="MDT3403040.1"/>
    </source>
</evidence>
<keyword evidence="1" id="KW-0812">Transmembrane</keyword>
<protein>
    <recommendedName>
        <fullName evidence="4">Thioredoxin domain-containing protein</fullName>
    </recommendedName>
</protein>
<gene>
    <name evidence="2" type="ORF">QE417_002112</name>
</gene>
<accession>A0ABU3GWK9</accession>
<dbReference type="Proteomes" id="UP001258315">
    <property type="component" value="Unassembled WGS sequence"/>
</dbReference>
<name>A0ABU3GWK9_9SPHI</name>
<evidence type="ECO:0000313" key="3">
    <source>
        <dbReference type="Proteomes" id="UP001258315"/>
    </source>
</evidence>
<proteinExistence type="predicted"/>
<organism evidence="2 3">
    <name type="scientific">Mucilaginibacter terrae</name>
    <dbReference type="NCBI Taxonomy" id="1955052"/>
    <lineage>
        <taxon>Bacteria</taxon>
        <taxon>Pseudomonadati</taxon>
        <taxon>Bacteroidota</taxon>
        <taxon>Sphingobacteriia</taxon>
        <taxon>Sphingobacteriales</taxon>
        <taxon>Sphingobacteriaceae</taxon>
        <taxon>Mucilaginibacter</taxon>
    </lineage>
</organism>
<feature type="transmembrane region" description="Helical" evidence="1">
    <location>
        <begin position="89"/>
        <end position="108"/>
    </location>
</feature>
<keyword evidence="1" id="KW-1133">Transmembrane helix</keyword>